<evidence type="ECO:0000313" key="10">
    <source>
        <dbReference type="EMBL" id="EOO01789.1"/>
    </source>
</evidence>
<dbReference type="GO" id="GO:0005634">
    <property type="term" value="C:nucleus"/>
    <property type="evidence" value="ECO:0007669"/>
    <property type="project" value="UniProtKB-SubCell"/>
</dbReference>
<dbReference type="GeneID" id="19322959"/>
<dbReference type="GO" id="GO:0003700">
    <property type="term" value="F:DNA-binding transcription factor activity"/>
    <property type="evidence" value="ECO:0007669"/>
    <property type="project" value="TreeGrafter"/>
</dbReference>
<feature type="domain" description="ERT1/acuK family PAS" evidence="9">
    <location>
        <begin position="336"/>
        <end position="527"/>
    </location>
</feature>
<keyword evidence="5" id="KW-0238">DNA-binding</keyword>
<evidence type="ECO:0000256" key="7">
    <source>
        <dbReference type="ARBA" id="ARBA00023242"/>
    </source>
</evidence>
<feature type="compositionally biased region" description="Basic and acidic residues" evidence="8">
    <location>
        <begin position="50"/>
        <end position="63"/>
    </location>
</feature>
<dbReference type="InterPro" id="IPR050335">
    <property type="entry name" value="ERT1_acuK_gluconeogen_tf"/>
</dbReference>
<protein>
    <submittedName>
        <fullName evidence="10">Putative transcription factor protein</fullName>
    </submittedName>
</protein>
<evidence type="ECO:0000313" key="11">
    <source>
        <dbReference type="Proteomes" id="UP000014074"/>
    </source>
</evidence>
<dbReference type="AlphaFoldDB" id="R8BR30"/>
<dbReference type="KEGG" id="tmn:UCRPA7_2686"/>
<gene>
    <name evidence="10" type="ORF">UCRPA7_2686</name>
</gene>
<dbReference type="GO" id="GO:0000977">
    <property type="term" value="F:RNA polymerase II transcription regulatory region sequence-specific DNA binding"/>
    <property type="evidence" value="ECO:0007669"/>
    <property type="project" value="TreeGrafter"/>
</dbReference>
<reference evidence="11" key="1">
    <citation type="journal article" date="2013" name="Genome Announc.">
        <title>Draft genome sequence of the ascomycete Phaeoacremonium aleophilum strain UCR-PA7, a causal agent of the esca disease complex in grapevines.</title>
        <authorList>
            <person name="Blanco-Ulate B."/>
            <person name="Rolshausen P."/>
            <person name="Cantu D."/>
        </authorList>
    </citation>
    <scope>NUCLEOTIDE SEQUENCE [LARGE SCALE GENOMIC DNA]</scope>
    <source>
        <strain evidence="11">UCR-PA7</strain>
    </source>
</reference>
<keyword evidence="6" id="KW-0804">Transcription</keyword>
<feature type="region of interest" description="Disordered" evidence="8">
    <location>
        <begin position="459"/>
        <end position="480"/>
    </location>
</feature>
<evidence type="ECO:0000256" key="3">
    <source>
        <dbReference type="ARBA" id="ARBA00022833"/>
    </source>
</evidence>
<keyword evidence="7" id="KW-0539">Nucleus</keyword>
<accession>R8BR30</accession>
<dbReference type="eggNOG" id="ENOG502R1M5">
    <property type="taxonomic scope" value="Eukaryota"/>
</dbReference>
<evidence type="ECO:0000256" key="1">
    <source>
        <dbReference type="ARBA" id="ARBA00004123"/>
    </source>
</evidence>
<feature type="compositionally biased region" description="Polar residues" evidence="8">
    <location>
        <begin position="197"/>
        <end position="226"/>
    </location>
</feature>
<organism evidence="10 11">
    <name type="scientific">Phaeoacremonium minimum (strain UCR-PA7)</name>
    <name type="common">Esca disease fungus</name>
    <name type="synonym">Togninia minima</name>
    <dbReference type="NCBI Taxonomy" id="1286976"/>
    <lineage>
        <taxon>Eukaryota</taxon>
        <taxon>Fungi</taxon>
        <taxon>Dikarya</taxon>
        <taxon>Ascomycota</taxon>
        <taxon>Pezizomycotina</taxon>
        <taxon>Sordariomycetes</taxon>
        <taxon>Sordariomycetidae</taxon>
        <taxon>Togniniales</taxon>
        <taxon>Togniniaceae</taxon>
        <taxon>Phaeoacremonium</taxon>
    </lineage>
</organism>
<evidence type="ECO:0000256" key="8">
    <source>
        <dbReference type="SAM" id="MobiDB-lite"/>
    </source>
</evidence>
<dbReference type="GO" id="GO:0009267">
    <property type="term" value="P:cellular response to starvation"/>
    <property type="evidence" value="ECO:0007669"/>
    <property type="project" value="TreeGrafter"/>
</dbReference>
<dbReference type="InterPro" id="IPR056751">
    <property type="entry name" value="PAS_13"/>
</dbReference>
<evidence type="ECO:0000256" key="4">
    <source>
        <dbReference type="ARBA" id="ARBA00023015"/>
    </source>
</evidence>
<dbReference type="PANTHER" id="PTHR47659:SF1">
    <property type="entry name" value="TRANSCRIPTION ACTIVATOR OF GLUCONEOGENESIS ERT1"/>
    <property type="match status" value="1"/>
</dbReference>
<evidence type="ECO:0000259" key="9">
    <source>
        <dbReference type="Pfam" id="PF24990"/>
    </source>
</evidence>
<proteinExistence type="predicted"/>
<feature type="compositionally biased region" description="Pro residues" evidence="8">
    <location>
        <begin position="227"/>
        <end position="241"/>
    </location>
</feature>
<feature type="region of interest" description="Disordered" evidence="8">
    <location>
        <begin position="196"/>
        <end position="254"/>
    </location>
</feature>
<dbReference type="Pfam" id="PF24990">
    <property type="entry name" value="PAS_13"/>
    <property type="match status" value="1"/>
</dbReference>
<dbReference type="HOGENOM" id="CLU_010748_1_0_1"/>
<dbReference type="GO" id="GO:0046872">
    <property type="term" value="F:metal ion binding"/>
    <property type="evidence" value="ECO:0007669"/>
    <property type="project" value="UniProtKB-KW"/>
</dbReference>
<dbReference type="RefSeq" id="XP_007913465.1">
    <property type="nucleotide sequence ID" value="XM_007915274.1"/>
</dbReference>
<keyword evidence="3" id="KW-0862">Zinc</keyword>
<dbReference type="PANTHER" id="PTHR47659">
    <property type="entry name" value="ZN(II)2CYS6 TRANSCRIPTION FACTOR (EUROFUNG)-RELATED"/>
    <property type="match status" value="1"/>
</dbReference>
<dbReference type="OrthoDB" id="2538135at2759"/>
<keyword evidence="2" id="KW-0479">Metal-binding</keyword>
<evidence type="ECO:0000256" key="2">
    <source>
        <dbReference type="ARBA" id="ARBA00022723"/>
    </source>
</evidence>
<feature type="region of interest" description="Disordered" evidence="8">
    <location>
        <begin position="124"/>
        <end position="143"/>
    </location>
</feature>
<comment type="subcellular location">
    <subcellularLocation>
        <location evidence="1">Nucleus</location>
    </subcellularLocation>
</comment>
<feature type="region of interest" description="Disordered" evidence="8">
    <location>
        <begin position="1"/>
        <end position="67"/>
    </location>
</feature>
<evidence type="ECO:0000256" key="6">
    <source>
        <dbReference type="ARBA" id="ARBA00023163"/>
    </source>
</evidence>
<keyword evidence="4" id="KW-0805">Transcription regulation</keyword>
<dbReference type="EMBL" id="KB932957">
    <property type="protein sequence ID" value="EOO01789.1"/>
    <property type="molecule type" value="Genomic_DNA"/>
</dbReference>
<feature type="compositionally biased region" description="Acidic residues" evidence="8">
    <location>
        <begin position="1"/>
        <end position="36"/>
    </location>
</feature>
<dbReference type="Proteomes" id="UP000014074">
    <property type="component" value="Unassembled WGS sequence"/>
</dbReference>
<keyword evidence="11" id="KW-1185">Reference proteome</keyword>
<evidence type="ECO:0000256" key="5">
    <source>
        <dbReference type="ARBA" id="ARBA00023125"/>
    </source>
</evidence>
<name>R8BR30_PHAM7</name>
<sequence>MPEELDINGDEVSDAMSENENDYENDAAMKDEDDTMADSTLASEIGADGSEIKKKYDPKDPLRPRRKKARRACYACQRAHLTCGMGQTLFDPSNPAIFNFNLEALNFGSQYGGLEFAMLGHMSSGAAETPPRDPSLSQQGSGDVNFGSGVFGNGVNQFDTGMIGDFLSTDQSGNGLYSQGNLRHGLPHAYAIAAGPTSLQSPSTENNSPQPSNNFGFEGSPTTTNFGPPPRPKSKPAPPKFGPQSILSKRSRDPTSIYETVKEPFQYVTGFHRLFAILQERYHGNKIIRIAKALGSIRPSFISCTRTLSRPDLVFMEKCFQRTLFEYEDFMLSIGSPCLVLRRTGEVAAVNKEFSALTGWSKDILLGKEANLNVNTGSAGTSGTNSGRGGLNTPKLRSLNADAAKASEGKPQPIFIAELMDDDSVVEFYEDYAHLAFGDSRGSVTRKGRLLKYRTQENLDSSASAASTDESPKDPRSSILSHRVARIDGEHGISKIERDGKLECTYCWHIRRDTFDIPMMIVMNFLPCYYPNQEPHQLAV</sequence>